<evidence type="ECO:0000256" key="1">
    <source>
        <dbReference type="SAM" id="MobiDB-lite"/>
    </source>
</evidence>
<dbReference type="AlphaFoldDB" id="A0A9W2ZAR9"/>
<evidence type="ECO:0000313" key="3">
    <source>
        <dbReference type="Proteomes" id="UP001165740"/>
    </source>
</evidence>
<dbReference type="GeneID" id="106077450"/>
<feature type="region of interest" description="Disordered" evidence="1">
    <location>
        <begin position="182"/>
        <end position="279"/>
    </location>
</feature>
<keyword evidence="2" id="KW-0812">Transmembrane</keyword>
<feature type="transmembrane region" description="Helical" evidence="2">
    <location>
        <begin position="100"/>
        <end position="123"/>
    </location>
</feature>
<feature type="region of interest" description="Disordered" evidence="1">
    <location>
        <begin position="142"/>
        <end position="161"/>
    </location>
</feature>
<protein>
    <submittedName>
        <fullName evidence="4 5">Histone-lysine N-methyltransferase SETD2-like isoform X1</fullName>
    </submittedName>
</protein>
<dbReference type="RefSeq" id="XP_055871990.1">
    <property type="nucleotide sequence ID" value="XM_056016015.1"/>
</dbReference>
<feature type="compositionally biased region" description="Polar residues" evidence="1">
    <location>
        <begin position="414"/>
        <end position="426"/>
    </location>
</feature>
<feature type="region of interest" description="Disordered" evidence="1">
    <location>
        <begin position="370"/>
        <end position="436"/>
    </location>
</feature>
<reference evidence="4 5" key="1">
    <citation type="submission" date="2025-04" db="UniProtKB">
        <authorList>
            <consortium name="RefSeq"/>
        </authorList>
    </citation>
    <scope>IDENTIFICATION</scope>
</reference>
<keyword evidence="2" id="KW-0472">Membrane</keyword>
<feature type="region of interest" description="Disordered" evidence="1">
    <location>
        <begin position="458"/>
        <end position="490"/>
    </location>
</feature>
<feature type="compositionally biased region" description="Polar residues" evidence="1">
    <location>
        <begin position="479"/>
        <end position="488"/>
    </location>
</feature>
<evidence type="ECO:0000313" key="4">
    <source>
        <dbReference type="RefSeq" id="XP_055871990.1"/>
    </source>
</evidence>
<organism evidence="3 4">
    <name type="scientific">Biomphalaria glabrata</name>
    <name type="common">Bloodfluke planorb</name>
    <name type="synonym">Freshwater snail</name>
    <dbReference type="NCBI Taxonomy" id="6526"/>
    <lineage>
        <taxon>Eukaryota</taxon>
        <taxon>Metazoa</taxon>
        <taxon>Spiralia</taxon>
        <taxon>Lophotrochozoa</taxon>
        <taxon>Mollusca</taxon>
        <taxon>Gastropoda</taxon>
        <taxon>Heterobranchia</taxon>
        <taxon>Euthyneura</taxon>
        <taxon>Panpulmonata</taxon>
        <taxon>Hygrophila</taxon>
        <taxon>Lymnaeoidea</taxon>
        <taxon>Planorbidae</taxon>
        <taxon>Biomphalaria</taxon>
    </lineage>
</organism>
<accession>A0A9W2ZAR9</accession>
<feature type="compositionally biased region" description="Low complexity" evidence="1">
    <location>
        <begin position="196"/>
        <end position="210"/>
    </location>
</feature>
<dbReference type="Proteomes" id="UP001165740">
    <property type="component" value="Chromosome 17"/>
</dbReference>
<proteinExistence type="predicted"/>
<sequence length="546" mass="61078">MRKREMDFYSCSHDGHKLYIDNNCETGDSPRQTKIVTLDCTQKHEAIVDCSKSSWKKEKPTVQDLQKLNYSSKCVTCCQEICYVSLGSPAESAREPPEHVYIITASVVGFTFLILLILLAVYIRRSRKTPVRRTRVVGPRRYGNVLPPLPTGPPPPLPPPRVSSSLIREDISDNVVVLTPSMVGLPDTPEGPQIVSMRTSSFSSIESEQSVQKYPDSETLDAKLNLSDQKSLGTRDSFTNLQNMDAKSQRPGSTRKTSFSSLQSELKTSPLSRRASQKEELDVTFHISETICPARHDYFSKLQDIDDKRQGPTCTRKESFCSLKSESTPLCQGVSKLQNSNAAANIAKNVSSSNFSDITRFTTNRPLSTRKSSFSYMDTDPGSTPHPHRALEKRDSITNESVTKSPITRAHTQRAMSSRKTVSSLDSDVEKKASHRRRFRKSKNFSWLEEHEVRAILEGADTRTTPPPLPPRRRSTRTHSCGSGSAVSDSDCESGIFLLGLEPAFNISRLVRDIENIPVKQRKRTTSASSAQPHRQRKDQRPSSML</sequence>
<dbReference type="RefSeq" id="XP_055871992.1">
    <property type="nucleotide sequence ID" value="XM_056016017.1"/>
</dbReference>
<feature type="compositionally biased region" description="Pro residues" evidence="1">
    <location>
        <begin position="147"/>
        <end position="161"/>
    </location>
</feature>
<keyword evidence="2" id="KW-1133">Transmembrane helix</keyword>
<evidence type="ECO:0000256" key="2">
    <source>
        <dbReference type="SAM" id="Phobius"/>
    </source>
</evidence>
<evidence type="ECO:0000313" key="5">
    <source>
        <dbReference type="RefSeq" id="XP_055871992.1"/>
    </source>
</evidence>
<name>A0A9W2ZAR9_BIOGL</name>
<feature type="region of interest" description="Disordered" evidence="1">
    <location>
        <begin position="515"/>
        <end position="546"/>
    </location>
</feature>
<dbReference type="OrthoDB" id="10325221at2759"/>
<keyword evidence="3" id="KW-1185">Reference proteome</keyword>
<feature type="compositionally biased region" description="Polar residues" evidence="1">
    <location>
        <begin position="226"/>
        <end position="271"/>
    </location>
</feature>
<gene>
    <name evidence="4 5" type="primary">LOC106077450</name>
</gene>